<dbReference type="EMBL" id="JOJR01000087">
    <property type="protein sequence ID" value="RCN46064.1"/>
    <property type="molecule type" value="Genomic_DNA"/>
</dbReference>
<organism evidence="2 3">
    <name type="scientific">Ancylostoma caninum</name>
    <name type="common">Dog hookworm</name>
    <dbReference type="NCBI Taxonomy" id="29170"/>
    <lineage>
        <taxon>Eukaryota</taxon>
        <taxon>Metazoa</taxon>
        <taxon>Ecdysozoa</taxon>
        <taxon>Nematoda</taxon>
        <taxon>Chromadorea</taxon>
        <taxon>Rhabditida</taxon>
        <taxon>Rhabditina</taxon>
        <taxon>Rhabditomorpha</taxon>
        <taxon>Strongyloidea</taxon>
        <taxon>Ancylostomatidae</taxon>
        <taxon>Ancylostomatinae</taxon>
        <taxon>Ancylostoma</taxon>
    </lineage>
</organism>
<keyword evidence="3" id="KW-1185">Reference proteome</keyword>
<sequence>MSRRERRRKRSRRASRRHRYGHHRTVQSEPHSPRQSQRISRTPVCARSVESSPPVVQETRKPRSLKPSRYSKLVGVFLFRTNGPQ</sequence>
<evidence type="ECO:0000256" key="1">
    <source>
        <dbReference type="SAM" id="MobiDB-lite"/>
    </source>
</evidence>
<dbReference type="Proteomes" id="UP000252519">
    <property type="component" value="Unassembled WGS sequence"/>
</dbReference>
<feature type="compositionally biased region" description="Basic residues" evidence="1">
    <location>
        <begin position="1"/>
        <end position="25"/>
    </location>
</feature>
<evidence type="ECO:0000313" key="2">
    <source>
        <dbReference type="EMBL" id="RCN46064.1"/>
    </source>
</evidence>
<gene>
    <name evidence="2" type="ORF">ANCCAN_07930</name>
</gene>
<comment type="caution">
    <text evidence="2">The sequence shown here is derived from an EMBL/GenBank/DDBJ whole genome shotgun (WGS) entry which is preliminary data.</text>
</comment>
<reference evidence="2 3" key="1">
    <citation type="submission" date="2014-10" db="EMBL/GenBank/DDBJ databases">
        <title>Draft genome of the hookworm Ancylostoma caninum.</title>
        <authorList>
            <person name="Mitreva M."/>
        </authorList>
    </citation>
    <scope>NUCLEOTIDE SEQUENCE [LARGE SCALE GENOMIC DNA]</scope>
    <source>
        <strain evidence="2 3">Baltimore</strain>
    </source>
</reference>
<feature type="region of interest" description="Disordered" evidence="1">
    <location>
        <begin position="1"/>
        <end position="64"/>
    </location>
</feature>
<dbReference type="AlphaFoldDB" id="A0A368GP09"/>
<protein>
    <submittedName>
        <fullName evidence="2">Uncharacterized protein</fullName>
    </submittedName>
</protein>
<proteinExistence type="predicted"/>
<accession>A0A368GP09</accession>
<feature type="compositionally biased region" description="Polar residues" evidence="1">
    <location>
        <begin position="27"/>
        <end position="40"/>
    </location>
</feature>
<evidence type="ECO:0000313" key="3">
    <source>
        <dbReference type="Proteomes" id="UP000252519"/>
    </source>
</evidence>
<name>A0A368GP09_ANCCA</name>